<dbReference type="PANTHER" id="PTHR19432:SF35">
    <property type="entry name" value="SOLUTE CARRIER FAMILY 45 MEMBER 3 ISOFORM X1"/>
    <property type="match status" value="1"/>
</dbReference>
<reference evidence="8 9" key="1">
    <citation type="submission" date="2015-05" db="EMBL/GenBank/DDBJ databases">
        <title>Distinctive expansion of gene families associated with plant cell wall degradation and secondary metabolism in the genomes of grapevine trunk pathogens.</title>
        <authorList>
            <person name="Lawrence D.P."/>
            <person name="Travadon R."/>
            <person name="Rolshausen P.E."/>
            <person name="Baumgartner K."/>
        </authorList>
    </citation>
    <scope>NUCLEOTIDE SEQUENCE [LARGE SCALE GENOMIC DNA]</scope>
    <source>
        <strain evidence="8">DA912</strain>
    </source>
</reference>
<reference evidence="8 9" key="2">
    <citation type="submission" date="2015-05" db="EMBL/GenBank/DDBJ databases">
        <authorList>
            <person name="Morales-Cruz A."/>
            <person name="Amrine K.C."/>
            <person name="Cantu D."/>
        </authorList>
    </citation>
    <scope>NUCLEOTIDE SEQUENCE [LARGE SCALE GENOMIC DNA]</scope>
    <source>
        <strain evidence="8">DA912</strain>
    </source>
</reference>
<dbReference type="PANTHER" id="PTHR19432">
    <property type="entry name" value="SUGAR TRANSPORTER"/>
    <property type="match status" value="1"/>
</dbReference>
<dbReference type="InterPro" id="IPR036259">
    <property type="entry name" value="MFS_trans_sf"/>
</dbReference>
<evidence type="ECO:0000256" key="5">
    <source>
        <dbReference type="ARBA" id="ARBA00023136"/>
    </source>
</evidence>
<dbReference type="AlphaFoldDB" id="A0A0G2FPL0"/>
<keyword evidence="9" id="KW-1185">Reference proteome</keyword>
<feature type="transmembrane region" description="Helical" evidence="7">
    <location>
        <begin position="372"/>
        <end position="392"/>
    </location>
</feature>
<dbReference type="Proteomes" id="UP000034680">
    <property type="component" value="Unassembled WGS sequence"/>
</dbReference>
<evidence type="ECO:0000313" key="9">
    <source>
        <dbReference type="Proteomes" id="UP000034680"/>
    </source>
</evidence>
<evidence type="ECO:0000256" key="2">
    <source>
        <dbReference type="ARBA" id="ARBA00022448"/>
    </source>
</evidence>
<dbReference type="SUPFAM" id="SSF103473">
    <property type="entry name" value="MFS general substrate transporter"/>
    <property type="match status" value="1"/>
</dbReference>
<keyword evidence="3 7" id="KW-0812">Transmembrane</keyword>
<evidence type="ECO:0000256" key="7">
    <source>
        <dbReference type="SAM" id="Phobius"/>
    </source>
</evidence>
<feature type="compositionally biased region" description="Polar residues" evidence="6">
    <location>
        <begin position="1"/>
        <end position="12"/>
    </location>
</feature>
<feature type="transmembrane region" description="Helical" evidence="7">
    <location>
        <begin position="206"/>
        <end position="225"/>
    </location>
</feature>
<evidence type="ECO:0000256" key="4">
    <source>
        <dbReference type="ARBA" id="ARBA00022989"/>
    </source>
</evidence>
<feature type="region of interest" description="Disordered" evidence="6">
    <location>
        <begin position="499"/>
        <end position="531"/>
    </location>
</feature>
<organism evidence="8 9">
    <name type="scientific">Diaporthe ampelina</name>
    <dbReference type="NCBI Taxonomy" id="1214573"/>
    <lineage>
        <taxon>Eukaryota</taxon>
        <taxon>Fungi</taxon>
        <taxon>Dikarya</taxon>
        <taxon>Ascomycota</taxon>
        <taxon>Pezizomycotina</taxon>
        <taxon>Sordariomycetes</taxon>
        <taxon>Sordariomycetidae</taxon>
        <taxon>Diaporthales</taxon>
        <taxon>Diaporthaceae</taxon>
        <taxon>Diaporthe</taxon>
    </lineage>
</organism>
<comment type="caution">
    <text evidence="8">The sequence shown here is derived from an EMBL/GenBank/DDBJ whole genome shotgun (WGS) entry which is preliminary data.</text>
</comment>
<feature type="transmembrane region" description="Helical" evidence="7">
    <location>
        <begin position="232"/>
        <end position="250"/>
    </location>
</feature>
<feature type="transmembrane region" description="Helical" evidence="7">
    <location>
        <begin position="95"/>
        <end position="114"/>
    </location>
</feature>
<proteinExistence type="predicted"/>
<evidence type="ECO:0000313" key="8">
    <source>
        <dbReference type="EMBL" id="KKY35971.1"/>
    </source>
</evidence>
<name>A0A0G2FPL0_9PEZI</name>
<evidence type="ECO:0000256" key="6">
    <source>
        <dbReference type="SAM" id="MobiDB-lite"/>
    </source>
</evidence>
<feature type="region of interest" description="Disordered" evidence="6">
    <location>
        <begin position="1"/>
        <end position="87"/>
    </location>
</feature>
<feature type="compositionally biased region" description="Basic and acidic residues" evidence="6">
    <location>
        <begin position="66"/>
        <end position="75"/>
    </location>
</feature>
<keyword evidence="4 7" id="KW-1133">Transmembrane helix</keyword>
<comment type="subcellular location">
    <subcellularLocation>
        <location evidence="1">Membrane</location>
        <topology evidence="1">Multi-pass membrane protein</topology>
    </subcellularLocation>
</comment>
<feature type="region of interest" description="Disordered" evidence="6">
    <location>
        <begin position="607"/>
        <end position="649"/>
    </location>
</feature>
<dbReference type="OrthoDB" id="28755at2759"/>
<feature type="transmembrane region" description="Helical" evidence="7">
    <location>
        <begin position="167"/>
        <end position="186"/>
    </location>
</feature>
<feature type="transmembrane region" description="Helical" evidence="7">
    <location>
        <begin position="256"/>
        <end position="276"/>
    </location>
</feature>
<protein>
    <submittedName>
        <fullName evidence="8">Putative ral alpha-glucoside permease</fullName>
    </submittedName>
</protein>
<evidence type="ECO:0000256" key="1">
    <source>
        <dbReference type="ARBA" id="ARBA00004141"/>
    </source>
</evidence>
<feature type="compositionally biased region" description="Low complexity" evidence="6">
    <location>
        <begin position="618"/>
        <end position="630"/>
    </location>
</feature>
<feature type="transmembrane region" description="Helical" evidence="7">
    <location>
        <begin position="134"/>
        <end position="155"/>
    </location>
</feature>
<feature type="transmembrane region" description="Helical" evidence="7">
    <location>
        <begin position="437"/>
        <end position="455"/>
    </location>
</feature>
<dbReference type="EMBL" id="LCUC01000142">
    <property type="protein sequence ID" value="KKY35971.1"/>
    <property type="molecule type" value="Genomic_DNA"/>
</dbReference>
<dbReference type="STRING" id="1214573.A0A0G2FPL0"/>
<feature type="transmembrane region" description="Helical" evidence="7">
    <location>
        <begin position="317"/>
        <end position="339"/>
    </location>
</feature>
<gene>
    <name evidence="8" type="ORF">UCDDA912_g04110</name>
</gene>
<sequence>MTSSFAESSTRGRPSAAADGPNTSSTSSQGPTTPTRSSSSLDGRDRKDNPGGVNEHSPLLSPEPDGSDRGSERHGFLGRHASAPEPDEFQSTKSLWYLLVLTISIGGLQIAWSVELSNGSPYLLSLGLSKSLMALVWIAGPLSGTLVQPYVGMLSDNCRVSWGKRKPFMLGGAAATMVSLMILSWTKDIVTGLLSLFGADPASQGVKVTTIVVAVIWVYILDFAINTGVGNIIGYIAGYVNLPQITWWLGNTQFKDLCAIASIALGSTVLVSCLLVKERNPLLDEPNPTKRKQSGVFAFFISLFASMKRLPPQIKKVCVVQFCAWIGFFPMLFYTSSYIGEIYVQPFLEENPNMTPEEVDELYEKATRVGTFALLIFSITSLLTNVFLPFFIAPTYDSQPIGEAPGDGPITSFRDGGHEKKAWTDRLVIPGLTLRRAWLLSQLLFMGSMLCAVLVRTVPAATVLVGLVGITWALTLWAPWAIISAEISRRDALLRQKRRAFSPPEAGPSSNAATGFDGYTSDQDHKLDGSEGEADQAGVILGIHNMAIAAPQIIATVGSSLIFKIFQKPRGTPGDHSIAIVMAIGGVAVGASAWFIHLIKDEPAGLPADDAASDAEEGSMSPPGSPSARRAPYDRVRSTEQLPRASLERATLMRNKSFSGMDYA</sequence>
<feature type="transmembrane region" description="Helical" evidence="7">
    <location>
        <begin position="461"/>
        <end position="483"/>
    </location>
</feature>
<evidence type="ECO:0000256" key="3">
    <source>
        <dbReference type="ARBA" id="ARBA00022692"/>
    </source>
</evidence>
<feature type="compositionally biased region" description="Low complexity" evidence="6">
    <location>
        <begin position="23"/>
        <end position="40"/>
    </location>
</feature>
<accession>A0A0G2FPL0</accession>
<feature type="transmembrane region" description="Helical" evidence="7">
    <location>
        <begin position="578"/>
        <end position="596"/>
    </location>
</feature>
<dbReference type="GO" id="GO:0005886">
    <property type="term" value="C:plasma membrane"/>
    <property type="evidence" value="ECO:0007669"/>
    <property type="project" value="TreeGrafter"/>
</dbReference>
<keyword evidence="2" id="KW-0813">Transport</keyword>
<dbReference type="Pfam" id="PF13347">
    <property type="entry name" value="MFS_2"/>
    <property type="match status" value="1"/>
</dbReference>
<dbReference type="GO" id="GO:0008506">
    <property type="term" value="F:sucrose:proton symporter activity"/>
    <property type="evidence" value="ECO:0007669"/>
    <property type="project" value="TreeGrafter"/>
</dbReference>
<keyword evidence="5 7" id="KW-0472">Membrane</keyword>